<reference evidence="2" key="1">
    <citation type="submission" date="2021-04" db="EMBL/GenBank/DDBJ databases">
        <title>Genome based classification of Actinospica acidithermotolerans sp. nov., an actinobacterium isolated from an Indonesian hot spring.</title>
        <authorList>
            <person name="Kusuma A.B."/>
            <person name="Putra K.E."/>
            <person name="Nafisah S."/>
            <person name="Loh J."/>
            <person name="Nouioui I."/>
            <person name="Goodfellow M."/>
        </authorList>
    </citation>
    <scope>NUCLEOTIDE SEQUENCE</scope>
    <source>
        <strain evidence="2">DSM 45618</strain>
    </source>
</reference>
<dbReference type="Pfam" id="PF13581">
    <property type="entry name" value="HATPase_c_2"/>
    <property type="match status" value="1"/>
</dbReference>
<dbReference type="AlphaFoldDB" id="A0A8J7WSW1"/>
<gene>
    <name evidence="2" type="ORF">KGA66_18580</name>
</gene>
<dbReference type="Proteomes" id="UP000677913">
    <property type="component" value="Unassembled WGS sequence"/>
</dbReference>
<feature type="domain" description="Histidine kinase/HSP90-like ATPase" evidence="1">
    <location>
        <begin position="22"/>
        <end position="132"/>
    </location>
</feature>
<dbReference type="RefSeq" id="WP_211469430.1">
    <property type="nucleotide sequence ID" value="NZ_JAGSXH010000069.1"/>
</dbReference>
<protein>
    <submittedName>
        <fullName evidence="2">ATP-binding protein</fullName>
    </submittedName>
</protein>
<sequence length="141" mass="14917">MYEDNPGGTERLPKPRTVVLSIPADREQVVLVRSVAGHIAARLGLSVAELTDLRLAVDEACGLFLLSPGFGSAGELLECRFEELPGALSVTVSAPAPAAAQPDVEDIGWIMLSALVDELTWKGESGVARLTLVKHLSVQDS</sequence>
<dbReference type="GO" id="GO:0005524">
    <property type="term" value="F:ATP binding"/>
    <property type="evidence" value="ECO:0007669"/>
    <property type="project" value="UniProtKB-KW"/>
</dbReference>
<dbReference type="InterPro" id="IPR036890">
    <property type="entry name" value="HATPase_C_sf"/>
</dbReference>
<keyword evidence="2" id="KW-0547">Nucleotide-binding</keyword>
<evidence type="ECO:0000259" key="1">
    <source>
        <dbReference type="Pfam" id="PF13581"/>
    </source>
</evidence>
<name>A0A8J7WSW1_9ACTN</name>
<organism evidence="2 3">
    <name type="scientific">Actinocrinis puniceicyclus</name>
    <dbReference type="NCBI Taxonomy" id="977794"/>
    <lineage>
        <taxon>Bacteria</taxon>
        <taxon>Bacillati</taxon>
        <taxon>Actinomycetota</taxon>
        <taxon>Actinomycetes</taxon>
        <taxon>Catenulisporales</taxon>
        <taxon>Actinospicaceae</taxon>
        <taxon>Actinocrinis</taxon>
    </lineage>
</organism>
<dbReference type="EMBL" id="JAGSXH010000069">
    <property type="protein sequence ID" value="MBS2965070.1"/>
    <property type="molecule type" value="Genomic_DNA"/>
</dbReference>
<comment type="caution">
    <text evidence="2">The sequence shown here is derived from an EMBL/GenBank/DDBJ whole genome shotgun (WGS) entry which is preliminary data.</text>
</comment>
<proteinExistence type="predicted"/>
<dbReference type="Gene3D" id="3.30.565.10">
    <property type="entry name" value="Histidine kinase-like ATPase, C-terminal domain"/>
    <property type="match status" value="1"/>
</dbReference>
<keyword evidence="3" id="KW-1185">Reference proteome</keyword>
<accession>A0A8J7WSW1</accession>
<dbReference type="InterPro" id="IPR003594">
    <property type="entry name" value="HATPase_dom"/>
</dbReference>
<evidence type="ECO:0000313" key="2">
    <source>
        <dbReference type="EMBL" id="MBS2965070.1"/>
    </source>
</evidence>
<evidence type="ECO:0000313" key="3">
    <source>
        <dbReference type="Proteomes" id="UP000677913"/>
    </source>
</evidence>
<keyword evidence="2" id="KW-0067">ATP-binding</keyword>